<dbReference type="InterPro" id="IPR058163">
    <property type="entry name" value="LysR-type_TF_proteobact-type"/>
</dbReference>
<keyword evidence="2" id="KW-0805">Transcription regulation</keyword>
<dbReference type="PROSITE" id="PS50931">
    <property type="entry name" value="HTH_LYSR"/>
    <property type="match status" value="1"/>
</dbReference>
<evidence type="ECO:0000256" key="1">
    <source>
        <dbReference type="ARBA" id="ARBA00009437"/>
    </source>
</evidence>
<evidence type="ECO:0000256" key="3">
    <source>
        <dbReference type="ARBA" id="ARBA00023125"/>
    </source>
</evidence>
<dbReference type="EMBL" id="BMZI01000003">
    <property type="protein sequence ID" value="GHB17244.1"/>
    <property type="molecule type" value="Genomic_DNA"/>
</dbReference>
<accession>A0ABQ3DXS1</accession>
<dbReference type="SUPFAM" id="SSF46785">
    <property type="entry name" value="Winged helix' DNA-binding domain"/>
    <property type="match status" value="1"/>
</dbReference>
<reference evidence="7" key="1">
    <citation type="journal article" date="2019" name="Int. J. Syst. Evol. Microbiol.">
        <title>The Global Catalogue of Microorganisms (GCM) 10K type strain sequencing project: providing services to taxonomists for standard genome sequencing and annotation.</title>
        <authorList>
            <consortium name="The Broad Institute Genomics Platform"/>
            <consortium name="The Broad Institute Genome Sequencing Center for Infectious Disease"/>
            <person name="Wu L."/>
            <person name="Ma J."/>
        </authorList>
    </citation>
    <scope>NUCLEOTIDE SEQUENCE [LARGE SCALE GENOMIC DNA]</scope>
    <source>
        <strain evidence="7">KCTC 32998</strain>
    </source>
</reference>
<evidence type="ECO:0000256" key="2">
    <source>
        <dbReference type="ARBA" id="ARBA00023015"/>
    </source>
</evidence>
<dbReference type="Gene3D" id="1.10.10.10">
    <property type="entry name" value="Winged helix-like DNA-binding domain superfamily/Winged helix DNA-binding domain"/>
    <property type="match status" value="1"/>
</dbReference>
<organism evidence="6 7">
    <name type="scientific">Salinicola rhizosphaerae</name>
    <dbReference type="NCBI Taxonomy" id="1443141"/>
    <lineage>
        <taxon>Bacteria</taxon>
        <taxon>Pseudomonadati</taxon>
        <taxon>Pseudomonadota</taxon>
        <taxon>Gammaproteobacteria</taxon>
        <taxon>Oceanospirillales</taxon>
        <taxon>Halomonadaceae</taxon>
        <taxon>Salinicola</taxon>
    </lineage>
</organism>
<feature type="domain" description="HTH lysR-type" evidence="5">
    <location>
        <begin position="9"/>
        <end position="66"/>
    </location>
</feature>
<dbReference type="Pfam" id="PF00126">
    <property type="entry name" value="HTH_1"/>
    <property type="match status" value="1"/>
</dbReference>
<sequence>MPTRFPSLPPLATLRPFEAAARHLSFKRAAAELSLSEAAISRQIRQLETHVGSELFVRGHRQVQLTANGEALARSVARGLSEIDGGISAIQSHRPSGHVVLRIELYLAMYWLVPRLTAFHRANPDLRVQLAATTEPLSKAESAFDLAIQASDRPDGGHVVCLTAAERIFPFCSPAVAAAGSLTLKDLARLPRLSFTELEGDAWLNWEGWMQRIGFRGRLGPPAEVYDSYPVEIEAALAGQGIGLGWARGLGDLFARGALVNPVRESVLQPQGLAVYRGPDRGDDDSTDRVLAWLETELDAPLLVTD</sequence>
<dbReference type="InterPro" id="IPR036388">
    <property type="entry name" value="WH-like_DNA-bd_sf"/>
</dbReference>
<keyword evidence="4" id="KW-0804">Transcription</keyword>
<dbReference type="Pfam" id="PF03466">
    <property type="entry name" value="LysR_substrate"/>
    <property type="match status" value="1"/>
</dbReference>
<comment type="similarity">
    <text evidence="1">Belongs to the LysR transcriptional regulatory family.</text>
</comment>
<evidence type="ECO:0000259" key="5">
    <source>
        <dbReference type="PROSITE" id="PS50931"/>
    </source>
</evidence>
<gene>
    <name evidence="6" type="ORF">GCM10009038_14980</name>
</gene>
<dbReference type="PRINTS" id="PR00039">
    <property type="entry name" value="HTHLYSR"/>
</dbReference>
<name>A0ABQ3DXS1_9GAMM</name>
<dbReference type="PANTHER" id="PTHR30537:SF26">
    <property type="entry name" value="GLYCINE CLEAVAGE SYSTEM TRANSCRIPTIONAL ACTIVATOR"/>
    <property type="match status" value="1"/>
</dbReference>
<keyword evidence="7" id="KW-1185">Reference proteome</keyword>
<evidence type="ECO:0000313" key="7">
    <source>
        <dbReference type="Proteomes" id="UP000646745"/>
    </source>
</evidence>
<dbReference type="PANTHER" id="PTHR30537">
    <property type="entry name" value="HTH-TYPE TRANSCRIPTIONAL REGULATOR"/>
    <property type="match status" value="1"/>
</dbReference>
<dbReference type="Gene3D" id="3.40.190.10">
    <property type="entry name" value="Periplasmic binding protein-like II"/>
    <property type="match status" value="2"/>
</dbReference>
<dbReference type="SUPFAM" id="SSF53850">
    <property type="entry name" value="Periplasmic binding protein-like II"/>
    <property type="match status" value="1"/>
</dbReference>
<dbReference type="InterPro" id="IPR005119">
    <property type="entry name" value="LysR_subst-bd"/>
</dbReference>
<proteinExistence type="inferred from homology"/>
<dbReference type="InterPro" id="IPR036390">
    <property type="entry name" value="WH_DNA-bd_sf"/>
</dbReference>
<protein>
    <submittedName>
        <fullName evidence="6">Transcriptional regulator</fullName>
    </submittedName>
</protein>
<dbReference type="RefSeq" id="WP_189444047.1">
    <property type="nucleotide sequence ID" value="NZ_BMZI01000003.1"/>
</dbReference>
<comment type="caution">
    <text evidence="6">The sequence shown here is derived from an EMBL/GenBank/DDBJ whole genome shotgun (WGS) entry which is preliminary data.</text>
</comment>
<dbReference type="Proteomes" id="UP000646745">
    <property type="component" value="Unassembled WGS sequence"/>
</dbReference>
<evidence type="ECO:0000256" key="4">
    <source>
        <dbReference type="ARBA" id="ARBA00023163"/>
    </source>
</evidence>
<keyword evidence="3" id="KW-0238">DNA-binding</keyword>
<dbReference type="InterPro" id="IPR000847">
    <property type="entry name" value="LysR_HTH_N"/>
</dbReference>
<evidence type="ECO:0000313" key="6">
    <source>
        <dbReference type="EMBL" id="GHB17244.1"/>
    </source>
</evidence>